<dbReference type="Proteomes" id="UP000094969">
    <property type="component" value="Chromosome"/>
</dbReference>
<feature type="domain" description="Solute-binding protein family 5" evidence="4">
    <location>
        <begin position="68"/>
        <end position="421"/>
    </location>
</feature>
<dbReference type="OrthoDB" id="9803988at2"/>
<dbReference type="STRING" id="1526658.BHK69_19025"/>
<comment type="similarity">
    <text evidence="2">Belongs to the bacterial solute-binding protein 5 family.</text>
</comment>
<evidence type="ECO:0000256" key="3">
    <source>
        <dbReference type="SAM" id="SignalP"/>
    </source>
</evidence>
<dbReference type="PIRSF" id="PIRSF002741">
    <property type="entry name" value="MppA"/>
    <property type="match status" value="1"/>
</dbReference>
<dbReference type="EMBL" id="CP017147">
    <property type="protein sequence ID" value="AOO82256.1"/>
    <property type="molecule type" value="Genomic_DNA"/>
</dbReference>
<keyword evidence="6" id="KW-1185">Reference proteome</keyword>
<name>A0A1D7U4E8_9HYPH</name>
<accession>A0A1D7U4E8</accession>
<dbReference type="GO" id="GO:0015833">
    <property type="term" value="P:peptide transport"/>
    <property type="evidence" value="ECO:0007669"/>
    <property type="project" value="TreeGrafter"/>
</dbReference>
<dbReference type="Pfam" id="PF00496">
    <property type="entry name" value="SBP_bac_5"/>
    <property type="match status" value="1"/>
</dbReference>
<dbReference type="PANTHER" id="PTHR30290:SF65">
    <property type="entry name" value="MONOACYL PHOSPHATIDYLINOSITOL TETRAMANNOSIDE-BINDING PROTEIN LPQW-RELATED"/>
    <property type="match status" value="1"/>
</dbReference>
<feature type="signal peptide" evidence="3">
    <location>
        <begin position="1"/>
        <end position="21"/>
    </location>
</feature>
<reference evidence="5 6" key="1">
    <citation type="journal article" date="2015" name="Antonie Van Leeuwenhoek">
        <title>Bosea vaviloviae sp. nov., a new species of slow-growing rhizobia isolated from nodules of the relict species Vavilovia formosa (Stev.) Fed.</title>
        <authorList>
            <person name="Safronova V.I."/>
            <person name="Kuznetsova I.G."/>
            <person name="Sazanova A.L."/>
            <person name="Kimeklis A.K."/>
            <person name="Belimov A.A."/>
            <person name="Andronov E.E."/>
            <person name="Pinaev A.G."/>
            <person name="Chizhevskaya E.P."/>
            <person name="Pukhaev A.R."/>
            <person name="Popov K.P."/>
            <person name="Willems A."/>
            <person name="Tikhonovich I.A."/>
        </authorList>
    </citation>
    <scope>NUCLEOTIDE SEQUENCE [LARGE SCALE GENOMIC DNA]</scope>
    <source>
        <strain evidence="5 6">Vaf18</strain>
    </source>
</reference>
<dbReference type="RefSeq" id="WP_069691466.1">
    <property type="nucleotide sequence ID" value="NZ_CP017147.1"/>
</dbReference>
<dbReference type="AlphaFoldDB" id="A0A1D7U4E8"/>
<evidence type="ECO:0000313" key="5">
    <source>
        <dbReference type="EMBL" id="AOO82256.1"/>
    </source>
</evidence>
<sequence>MRKNALAITLYAATLSTAAFAQTAGSKTIRVIDYWSVRTGWEMGSDDSYLASRAGCYEGLARVDYDNKLQPSLATSWTQTSPTTWEFTLRDNVKFQDGQPLNAAAASNALNNLLKAAVPAKAFSPKMIKSVEAVGDQVVKITTVEPSMLLPLQMASPATSILSPAAYKDGKVNPVNTCTGPFIMTEVDPAQRIIVKRNDGYWGGKPVLAGAEIRFILDPNSRAMQIRTGEADLVRLIPPLVVGRVKSTSGVKIEQLNGPRTTMLLLNNKKAPLDNVKVRQAIQAAIDTAGLAGAVYEGAVQPAVGPFVSTDPWALKGAKPPYDLKKAQALLAEAGIKPGTLKLNLIAYTNRAEFKDVAAVIQDQLKAIGIEVNVRSAEYNAVEPDMLSGNYDMALMSRGYLTDAAEPASYLNADYACGGSYNISHYCTPEMDEKLKGLFNIKEPAARAAAYRDIAQSIQSQALTVFLINETAYDAYNAKVNNYKTHPLNYYTLTPTLSIN</sequence>
<keyword evidence="3" id="KW-0732">Signal</keyword>
<dbReference type="InterPro" id="IPR030678">
    <property type="entry name" value="Peptide/Ni-bd"/>
</dbReference>
<comment type="subcellular location">
    <subcellularLocation>
        <location evidence="1">Periplasm</location>
    </subcellularLocation>
</comment>
<dbReference type="PANTHER" id="PTHR30290">
    <property type="entry name" value="PERIPLASMIC BINDING COMPONENT OF ABC TRANSPORTER"/>
    <property type="match status" value="1"/>
</dbReference>
<dbReference type="Gene3D" id="3.40.190.10">
    <property type="entry name" value="Periplasmic binding protein-like II"/>
    <property type="match status" value="1"/>
</dbReference>
<dbReference type="SUPFAM" id="SSF53850">
    <property type="entry name" value="Periplasmic binding protein-like II"/>
    <property type="match status" value="1"/>
</dbReference>
<gene>
    <name evidence="5" type="ORF">BHK69_19025</name>
</gene>
<feature type="chain" id="PRO_5009100003" evidence="3">
    <location>
        <begin position="22"/>
        <end position="500"/>
    </location>
</feature>
<evidence type="ECO:0000256" key="1">
    <source>
        <dbReference type="ARBA" id="ARBA00004418"/>
    </source>
</evidence>
<evidence type="ECO:0000259" key="4">
    <source>
        <dbReference type="Pfam" id="PF00496"/>
    </source>
</evidence>
<dbReference type="CDD" id="cd08490">
    <property type="entry name" value="PBP2_NikA_DppA_OppA_like_3"/>
    <property type="match status" value="1"/>
</dbReference>
<proteinExistence type="inferred from homology"/>
<dbReference type="KEGG" id="bvv:BHK69_19025"/>
<dbReference type="GO" id="GO:0030288">
    <property type="term" value="C:outer membrane-bounded periplasmic space"/>
    <property type="evidence" value="ECO:0007669"/>
    <property type="project" value="UniProtKB-ARBA"/>
</dbReference>
<evidence type="ECO:0000313" key="6">
    <source>
        <dbReference type="Proteomes" id="UP000094969"/>
    </source>
</evidence>
<dbReference type="GO" id="GO:1904680">
    <property type="term" value="F:peptide transmembrane transporter activity"/>
    <property type="evidence" value="ECO:0007669"/>
    <property type="project" value="TreeGrafter"/>
</dbReference>
<evidence type="ECO:0000256" key="2">
    <source>
        <dbReference type="ARBA" id="ARBA00005695"/>
    </source>
</evidence>
<dbReference type="Gene3D" id="3.10.105.10">
    <property type="entry name" value="Dipeptide-binding Protein, Domain 3"/>
    <property type="match status" value="1"/>
</dbReference>
<dbReference type="InterPro" id="IPR039424">
    <property type="entry name" value="SBP_5"/>
</dbReference>
<protein>
    <submittedName>
        <fullName evidence="5">Peptide ABC transporter substrate-binding protein</fullName>
    </submittedName>
</protein>
<organism evidence="5 6">
    <name type="scientific">Bosea vaviloviae</name>
    <dbReference type="NCBI Taxonomy" id="1526658"/>
    <lineage>
        <taxon>Bacteria</taxon>
        <taxon>Pseudomonadati</taxon>
        <taxon>Pseudomonadota</taxon>
        <taxon>Alphaproteobacteria</taxon>
        <taxon>Hyphomicrobiales</taxon>
        <taxon>Boseaceae</taxon>
        <taxon>Bosea</taxon>
    </lineage>
</organism>
<dbReference type="InterPro" id="IPR000914">
    <property type="entry name" value="SBP_5_dom"/>
</dbReference>
<dbReference type="GO" id="GO:0043190">
    <property type="term" value="C:ATP-binding cassette (ABC) transporter complex"/>
    <property type="evidence" value="ECO:0007669"/>
    <property type="project" value="InterPro"/>
</dbReference>